<gene>
    <name evidence="2" type="ORF">PG986_014662</name>
</gene>
<evidence type="ECO:0000313" key="3">
    <source>
        <dbReference type="Proteomes" id="UP001391051"/>
    </source>
</evidence>
<proteinExistence type="predicted"/>
<name>A0ABR1PUL0_9PEZI</name>
<comment type="caution">
    <text evidence="2">The sequence shown here is derived from an EMBL/GenBank/DDBJ whole genome shotgun (WGS) entry which is preliminary data.</text>
</comment>
<feature type="compositionally biased region" description="Acidic residues" evidence="1">
    <location>
        <begin position="337"/>
        <end position="351"/>
    </location>
</feature>
<protein>
    <submittedName>
        <fullName evidence="2">Uncharacterized protein</fullName>
    </submittedName>
</protein>
<evidence type="ECO:0000313" key="2">
    <source>
        <dbReference type="EMBL" id="KAK7937794.1"/>
    </source>
</evidence>
<feature type="region of interest" description="Disordered" evidence="1">
    <location>
        <begin position="333"/>
        <end position="449"/>
    </location>
</feature>
<feature type="compositionally biased region" description="Acidic residues" evidence="1">
    <location>
        <begin position="363"/>
        <end position="377"/>
    </location>
</feature>
<organism evidence="2 3">
    <name type="scientific">Apiospora aurea</name>
    <dbReference type="NCBI Taxonomy" id="335848"/>
    <lineage>
        <taxon>Eukaryota</taxon>
        <taxon>Fungi</taxon>
        <taxon>Dikarya</taxon>
        <taxon>Ascomycota</taxon>
        <taxon>Pezizomycotina</taxon>
        <taxon>Sordariomycetes</taxon>
        <taxon>Xylariomycetidae</taxon>
        <taxon>Amphisphaeriales</taxon>
        <taxon>Apiosporaceae</taxon>
        <taxon>Apiospora</taxon>
    </lineage>
</organism>
<feature type="compositionally biased region" description="Acidic residues" evidence="1">
    <location>
        <begin position="404"/>
        <end position="449"/>
    </location>
</feature>
<feature type="region of interest" description="Disordered" evidence="1">
    <location>
        <begin position="124"/>
        <end position="150"/>
    </location>
</feature>
<dbReference type="EMBL" id="JAQQWE010000010">
    <property type="protein sequence ID" value="KAK7937794.1"/>
    <property type="molecule type" value="Genomic_DNA"/>
</dbReference>
<evidence type="ECO:0000256" key="1">
    <source>
        <dbReference type="SAM" id="MobiDB-lite"/>
    </source>
</evidence>
<keyword evidence="3" id="KW-1185">Reference proteome</keyword>
<reference evidence="2 3" key="1">
    <citation type="submission" date="2023-01" db="EMBL/GenBank/DDBJ databases">
        <title>Analysis of 21 Apiospora genomes using comparative genomics revels a genus with tremendous synthesis potential of carbohydrate active enzymes and secondary metabolites.</title>
        <authorList>
            <person name="Sorensen T."/>
        </authorList>
    </citation>
    <scope>NUCLEOTIDE SEQUENCE [LARGE SCALE GENOMIC DNA]</scope>
    <source>
        <strain evidence="2 3">CBS 24483</strain>
    </source>
</reference>
<dbReference type="Proteomes" id="UP001391051">
    <property type="component" value="Unassembled WGS sequence"/>
</dbReference>
<accession>A0ABR1PUL0</accession>
<sequence length="449" mass="49950">MQPENATKDVVPTTNEEISMLDTDTVGECDRNCKKHCMNAVTGQETYDMSLDSCDMSGLEDMETQLPIAPCPDMEVFLLHDETPQDVQQPIDPSTWEMGLVEAYADMSMSAPVTPVAPDYVWPHGGPFLPPTEPEQEPEQDEEPHRPREPFAAVDYPQPIVQSYGPPPWYGEPFLFDEGIDVSYAGEDQGASMDPLGHEQWASPGVSPMSTEHDLVSELSLTFDIGTPTLSGSGYGTCHHSVDGDDQNPTSADEEDPDWDNVPYQSIPAQVLCIPFATLLELNKSFRDLIELQWPEVIEMYAQLPCRDVLASFPTIRGLATMFNLRLPDDTEKDAEWEWEEEQKEEEDAPVEDAREDAPASDPQEDDAPVNDAEEADAPASVADEEEHKGDDDADDCAYVPPASDDDDDDDDLQSCDPEDSDADDSMSFVLEDEDEDEDDMDMDYEPWT</sequence>
<dbReference type="GeneID" id="92083946"/>
<dbReference type="RefSeq" id="XP_066693122.1">
    <property type="nucleotide sequence ID" value="XM_066850884.1"/>
</dbReference>